<dbReference type="InterPro" id="IPR001789">
    <property type="entry name" value="Sig_transdc_resp-reg_receiver"/>
</dbReference>
<dbReference type="InterPro" id="IPR003661">
    <property type="entry name" value="HisK_dim/P_dom"/>
</dbReference>
<name>A0A7G9B842_9FIRM</name>
<dbReference type="SUPFAM" id="SSF52172">
    <property type="entry name" value="CheY-like"/>
    <property type="match status" value="1"/>
</dbReference>
<keyword evidence="7" id="KW-0418">Kinase</keyword>
<dbReference type="Pfam" id="PF02518">
    <property type="entry name" value="HATPase_c"/>
    <property type="match status" value="1"/>
</dbReference>
<feature type="domain" description="Response regulatory" evidence="14">
    <location>
        <begin position="664"/>
        <end position="785"/>
    </location>
</feature>
<dbReference type="SMART" id="SM00388">
    <property type="entry name" value="HisKA"/>
    <property type="match status" value="1"/>
</dbReference>
<proteinExistence type="inferred from homology"/>
<keyword evidence="6" id="KW-0808">Transferase</keyword>
<comment type="function">
    <text evidence="9">May play the central regulatory role in sporulation. It may be an element of the effector pathway responsible for the activation of sporulation genes in response to nutritional stress. Spo0A may act in concert with spo0H (a sigma factor) to control the expression of some genes that are critical to the sporulation process.</text>
</comment>
<evidence type="ECO:0000256" key="11">
    <source>
        <dbReference type="PROSITE-ProRule" id="PRU00169"/>
    </source>
</evidence>
<dbReference type="GO" id="GO:0000155">
    <property type="term" value="F:phosphorelay sensor kinase activity"/>
    <property type="evidence" value="ECO:0007669"/>
    <property type="project" value="InterPro"/>
</dbReference>
<evidence type="ECO:0000256" key="1">
    <source>
        <dbReference type="ARBA" id="ARBA00000085"/>
    </source>
</evidence>
<evidence type="ECO:0000256" key="10">
    <source>
        <dbReference type="ARBA" id="ARBA00074306"/>
    </source>
</evidence>
<evidence type="ECO:0000256" key="2">
    <source>
        <dbReference type="ARBA" id="ARBA00006402"/>
    </source>
</evidence>
<dbReference type="CDD" id="cd00082">
    <property type="entry name" value="HisKA"/>
    <property type="match status" value="1"/>
</dbReference>
<evidence type="ECO:0000256" key="8">
    <source>
        <dbReference type="ARBA" id="ARBA00023012"/>
    </source>
</evidence>
<dbReference type="PANTHER" id="PTHR43047">
    <property type="entry name" value="TWO-COMPONENT HISTIDINE PROTEIN KINASE"/>
    <property type="match status" value="1"/>
</dbReference>
<evidence type="ECO:0000256" key="7">
    <source>
        <dbReference type="ARBA" id="ARBA00022777"/>
    </source>
</evidence>
<evidence type="ECO:0000313" key="16">
    <source>
        <dbReference type="Proteomes" id="UP000515960"/>
    </source>
</evidence>
<dbReference type="SUPFAM" id="SSF55874">
    <property type="entry name" value="ATPase domain of HSP90 chaperone/DNA topoisomerase II/histidine kinase"/>
    <property type="match status" value="1"/>
</dbReference>
<organism evidence="15 16">
    <name type="scientific">Oscillibacter hominis</name>
    <dbReference type="NCBI Taxonomy" id="2763056"/>
    <lineage>
        <taxon>Bacteria</taxon>
        <taxon>Bacillati</taxon>
        <taxon>Bacillota</taxon>
        <taxon>Clostridia</taxon>
        <taxon>Eubacteriales</taxon>
        <taxon>Oscillospiraceae</taxon>
        <taxon>Oscillibacter</taxon>
    </lineage>
</organism>
<evidence type="ECO:0000256" key="9">
    <source>
        <dbReference type="ARBA" id="ARBA00024867"/>
    </source>
</evidence>
<accession>A0A7G9B842</accession>
<dbReference type="InterPro" id="IPR003594">
    <property type="entry name" value="HATPase_dom"/>
</dbReference>
<dbReference type="InterPro" id="IPR004358">
    <property type="entry name" value="Sig_transdc_His_kin-like_C"/>
</dbReference>
<dbReference type="RefSeq" id="WP_187334151.1">
    <property type="nucleotide sequence ID" value="NZ_CP060490.1"/>
</dbReference>
<dbReference type="Pfam" id="PF00512">
    <property type="entry name" value="HisKA"/>
    <property type="match status" value="1"/>
</dbReference>
<dbReference type="SMART" id="SM00448">
    <property type="entry name" value="REC"/>
    <property type="match status" value="1"/>
</dbReference>
<sequence>MYNDNLKQLLDALTETSVYVIETETQQLLYFNQRCRETGRGRVKLGVRCSDIWPEVCANYSLDKMDSDPSSHIVCYDPLQKTTVDATVNHILWDGYIPAIVVTATPHKLNFEEEQGEKKVKKMYAQSLVTVFKECIIANLTKDYYVNCQKDSLWTDIPDQGNFGAENLTYAKKTIHPDDLSQFRANFSREAMLRLFGAGRRQISKRLRRLTDDGTYHMVEFTATQLEQFEDQDCWCVLIYRDIQEEYLLEQKMNLDIAQLAIAAKVSYQMLISINLTQNTYHMLEYDRLHFCKAPESGCFDELVQSGISIAAPEFQEKYAETFSRQYLLDAFVQGGQSVSMELRQLGEDDQYHWTSLQVVRVPSEATDDILVMAMSKCIDEEHRRQEAELKRERQSKQLLEEALQKAEQASQAKSDFLSRMSHDIRTPMNAIMGMTELAQHHIRDEDRLQEYLKKISDSSAHLLGLINEVLDVSKIESGTVELEEAEFDLRDLVQDAVTMVQLAFQSKEQHLTVQIDETLHSQVLGDKQRLCQVLVNLLDNASKYTSPQGEIRFQLEEVRKNSFQMGTYRFIVEDNGIGMTPEFMEHIFEPFSRADDARKTAGTGLGMTIVQNIISLMGGSIGVESEYGSGSRFTVTLPLAQAAAAAAQTAQSSQEGVSLAGVRVLLAEDNVLNQQIAIEMLKLLGVEVELAEDGLQAVEAVLHHPPFYYDVIFMDIRMPNLNGYEATRQIRDSHLDGINELPIIALTADAFAEDVRKARRSGLNGHLMKPISMEQLRNTLIQCIQWKRQNHPVPPAAI</sequence>
<keyword evidence="12" id="KW-0175">Coiled coil</keyword>
<dbReference type="KEGG" id="ohi:H8790_06935"/>
<comment type="similarity">
    <text evidence="2">In the N-terminal section; belongs to the phytochrome family.</text>
</comment>
<dbReference type="Proteomes" id="UP000515960">
    <property type="component" value="Chromosome"/>
</dbReference>
<evidence type="ECO:0000256" key="3">
    <source>
        <dbReference type="ARBA" id="ARBA00012438"/>
    </source>
</evidence>
<evidence type="ECO:0000256" key="4">
    <source>
        <dbReference type="ARBA" id="ARBA00018672"/>
    </source>
</evidence>
<evidence type="ECO:0000259" key="14">
    <source>
        <dbReference type="PROSITE" id="PS50110"/>
    </source>
</evidence>
<dbReference type="Gene3D" id="3.40.50.2300">
    <property type="match status" value="1"/>
</dbReference>
<dbReference type="PROSITE" id="PS50110">
    <property type="entry name" value="RESPONSE_REGULATORY"/>
    <property type="match status" value="1"/>
</dbReference>
<comment type="catalytic activity">
    <reaction evidence="1">
        <text>ATP + protein L-histidine = ADP + protein N-phospho-L-histidine.</text>
        <dbReference type="EC" id="2.7.13.3"/>
    </reaction>
</comment>
<keyword evidence="5 11" id="KW-0597">Phosphoprotein</keyword>
<dbReference type="CDD" id="cd17546">
    <property type="entry name" value="REC_hyHK_CKI1_RcsC-like"/>
    <property type="match status" value="1"/>
</dbReference>
<keyword evidence="8" id="KW-0902">Two-component regulatory system</keyword>
<feature type="modified residue" description="4-aspartylphosphate" evidence="11">
    <location>
        <position position="716"/>
    </location>
</feature>
<dbReference type="EC" id="2.7.13.3" evidence="3"/>
<evidence type="ECO:0000256" key="6">
    <source>
        <dbReference type="ARBA" id="ARBA00022679"/>
    </source>
</evidence>
<dbReference type="Gene3D" id="3.30.565.10">
    <property type="entry name" value="Histidine kinase-like ATPase, C-terminal domain"/>
    <property type="match status" value="1"/>
</dbReference>
<dbReference type="PRINTS" id="PR00344">
    <property type="entry name" value="BCTRLSENSOR"/>
</dbReference>
<gene>
    <name evidence="15" type="ORF">H8790_06935</name>
</gene>
<dbReference type="FunFam" id="3.30.565.10:FF:000010">
    <property type="entry name" value="Sensor histidine kinase RcsC"/>
    <property type="match status" value="1"/>
</dbReference>
<dbReference type="AlphaFoldDB" id="A0A7G9B842"/>
<evidence type="ECO:0000313" key="15">
    <source>
        <dbReference type="EMBL" id="QNL45723.1"/>
    </source>
</evidence>
<evidence type="ECO:0000256" key="5">
    <source>
        <dbReference type="ARBA" id="ARBA00022553"/>
    </source>
</evidence>
<dbReference type="PROSITE" id="PS50109">
    <property type="entry name" value="HIS_KIN"/>
    <property type="match status" value="1"/>
</dbReference>
<dbReference type="SUPFAM" id="SSF47384">
    <property type="entry name" value="Homodimeric domain of signal transducing histidine kinase"/>
    <property type="match status" value="1"/>
</dbReference>
<reference evidence="15 16" key="1">
    <citation type="submission" date="2020-08" db="EMBL/GenBank/DDBJ databases">
        <authorList>
            <person name="Liu C."/>
            <person name="Sun Q."/>
        </authorList>
    </citation>
    <scope>NUCLEOTIDE SEQUENCE [LARGE SCALE GENOMIC DNA]</scope>
    <source>
        <strain evidence="15 16">NSJ-62</strain>
    </source>
</reference>
<feature type="coiled-coil region" evidence="12">
    <location>
        <begin position="383"/>
        <end position="420"/>
    </location>
</feature>
<protein>
    <recommendedName>
        <fullName evidence="10">Circadian input-output histidine kinase CikA</fullName>
        <ecNumber evidence="3">2.7.13.3</ecNumber>
    </recommendedName>
    <alternativeName>
        <fullName evidence="4">Stage 0 sporulation protein A homolog</fullName>
    </alternativeName>
</protein>
<dbReference type="InterPro" id="IPR036097">
    <property type="entry name" value="HisK_dim/P_sf"/>
</dbReference>
<keyword evidence="16" id="KW-1185">Reference proteome</keyword>
<dbReference type="Pfam" id="PF00072">
    <property type="entry name" value="Response_reg"/>
    <property type="match status" value="1"/>
</dbReference>
<dbReference type="Gene3D" id="1.10.287.130">
    <property type="match status" value="1"/>
</dbReference>
<dbReference type="CDD" id="cd16922">
    <property type="entry name" value="HATPase_EvgS-ArcB-TorS-like"/>
    <property type="match status" value="1"/>
</dbReference>
<dbReference type="EMBL" id="CP060490">
    <property type="protein sequence ID" value="QNL45723.1"/>
    <property type="molecule type" value="Genomic_DNA"/>
</dbReference>
<evidence type="ECO:0000256" key="12">
    <source>
        <dbReference type="SAM" id="Coils"/>
    </source>
</evidence>
<dbReference type="InterPro" id="IPR011006">
    <property type="entry name" value="CheY-like_superfamily"/>
</dbReference>
<evidence type="ECO:0000259" key="13">
    <source>
        <dbReference type="PROSITE" id="PS50109"/>
    </source>
</evidence>
<dbReference type="InterPro" id="IPR005467">
    <property type="entry name" value="His_kinase_dom"/>
</dbReference>
<dbReference type="SMART" id="SM00387">
    <property type="entry name" value="HATPase_c"/>
    <property type="match status" value="1"/>
</dbReference>
<feature type="domain" description="Histidine kinase" evidence="13">
    <location>
        <begin position="420"/>
        <end position="642"/>
    </location>
</feature>
<dbReference type="InterPro" id="IPR036890">
    <property type="entry name" value="HATPase_C_sf"/>
</dbReference>